<reference evidence="1" key="1">
    <citation type="submission" date="2021-12" db="EMBL/GenBank/DDBJ databases">
        <authorList>
            <person name="Rodrigo-Torres L."/>
            <person name="Arahal R. D."/>
            <person name="Lucena T."/>
        </authorList>
    </citation>
    <scope>NUCLEOTIDE SEQUENCE</scope>
    <source>
        <strain evidence="1">CECT 8858</strain>
    </source>
</reference>
<evidence type="ECO:0000313" key="1">
    <source>
        <dbReference type="EMBL" id="CAH0994244.1"/>
    </source>
</evidence>
<dbReference type="EMBL" id="CAKLPY010000001">
    <property type="protein sequence ID" value="CAH0994244.1"/>
    <property type="molecule type" value="Genomic_DNA"/>
</dbReference>
<accession>A0ABM9AKH0</accession>
<name>A0ABM9AKH0_9BACT</name>
<proteinExistence type="predicted"/>
<evidence type="ECO:0000313" key="2">
    <source>
        <dbReference type="Proteomes" id="UP000837932"/>
    </source>
</evidence>
<organism evidence="1 2">
    <name type="scientific">Emticicia aquatica</name>
    <dbReference type="NCBI Taxonomy" id="1681835"/>
    <lineage>
        <taxon>Bacteria</taxon>
        <taxon>Pseudomonadati</taxon>
        <taxon>Bacteroidota</taxon>
        <taxon>Cytophagia</taxon>
        <taxon>Cytophagales</taxon>
        <taxon>Leadbetterellaceae</taxon>
        <taxon>Emticicia</taxon>
    </lineage>
</organism>
<protein>
    <recommendedName>
        <fullName evidence="3">YD repeat-containing protein</fullName>
    </recommendedName>
</protein>
<keyword evidence="2" id="KW-1185">Reference proteome</keyword>
<comment type="caution">
    <text evidence="1">The sequence shown here is derived from an EMBL/GenBank/DDBJ whole genome shotgun (WGS) entry which is preliminary data.</text>
</comment>
<gene>
    <name evidence="1" type="ORF">EMA8858_00353</name>
</gene>
<sequence>MKKNIVYMLLLFLSVGINTFGQKYLPQYIKTPFAPPISNSPSNNSTNAVSTSNLTVPKLIPPAPNAASLGSFGDINVNPNSGQLSPAIPIYEIKLNDFSYPIALTYSSNGLKMSDVPGWVGMGWSLNAFGVINRQMRGIPDEQKYGYNGINATGAVIKDFSNGIYTTFEGLSKEAFAKKCYEFDFDSEPDLFTFNAGSVGGKFYFGHEQIASPTKNGTLIPYSDVKVLATFNTSTPNIFNQLNQRGVIDEFKVTDSNGAVYTFNIKDGTIFGNSDDEFPFANRYNAWYLSNITTPNGNTIDFYYKDRKITNPANFSQNALIPLYAESGWNVGSHVKLPKSYQEQVIDMNLERIEVNQGKDGIIRFIEQSNDRDDWTFTDTKGSGKKPRALSKISIENGLAEIIKEFEFKYIEGVNRLMLRSLTEKNGSSAMPPHIFNYYQETLVPRYVDFGATTFEEDYWGYKNGIVSEKLIPEFTITNLASNNKLVSIVGTNKQPDANNAKFGQLEKITFPTQGTTIFDYEGNNFLSRVVPNDICVGPFTTLLGEVEAVMSNYDYSLGGVVTQQIVTVPSGVPTDKICMQIAYHISIGGASSTDEVTGSVSIYDEQNNMVDTRTIVAKRGQSQVLNETVIERYEYLFSRNSTPGRTFRIVAELYTENGISVISNNRARITVNINPYSTTNPTFVQKNAGGLRIKKVISCPDNTITGCIIKEYEYLDTDNLSSGKLLTNPFYTYNSYKDIGTGRVGDTGGEITIGVLHRGITSASQIPITSSGGNHIYYERIKVKNGGFNASGLPVFSGYTVSTFVPVSEQQDEFLATYYGYPIYSPVISKDWRRGKPKNTRTFNEGNVILQETTNIYGIKNENNTTPIAVKWGVVRYDKDDRASVYGSFSYGTYLGFDFHKTSSSIAYFYDVNYTPSSQTSVNQTLDNNYDGANIVNPTLRHYNITKTTTQSSKGETLINELSYPNDLISDAEFGMSAVNLRSKSMIGKVLKSVNKRNGNIININAYYYSVFDGRVLMSKTKSFIGSNSNPEIIDFLVYDKKGNLNEFKLNEGISTSLVWAYNSTYPIVEAKNATKAQIASIINFDNVGDNNSDSDILNIGNQIRSSLNRALVTSYTYKKGVGISTTTDPSGLRNTYKYDKLNRLEYIKDINENLIKSYHYNYATPTAAGTAQAMAFSAQLDARNEQINLSFAYPATEVVKYEIQRGQGNEPLKLWVTVDGNNNTKIDPNYTPNQNIYKYEIRAILSNGTVTEWKPLNLNLPNNCTGKLQLMKNGAILATKPIVDKACYELILDEGFETQDNADYTGETEN</sequence>
<dbReference type="RefSeq" id="WP_238803993.1">
    <property type="nucleotide sequence ID" value="NZ_CAKLPY010000001.1"/>
</dbReference>
<dbReference type="Proteomes" id="UP000837932">
    <property type="component" value="Unassembled WGS sequence"/>
</dbReference>
<evidence type="ECO:0008006" key="3">
    <source>
        <dbReference type="Google" id="ProtNLM"/>
    </source>
</evidence>